<feature type="transmembrane region" description="Helical" evidence="11">
    <location>
        <begin position="128"/>
        <end position="145"/>
    </location>
</feature>
<dbReference type="GO" id="GO:0005524">
    <property type="term" value="F:ATP binding"/>
    <property type="evidence" value="ECO:0007669"/>
    <property type="project" value="UniProtKB-KW"/>
</dbReference>
<dbReference type="Gene3D" id="1.20.5.1930">
    <property type="match status" value="1"/>
</dbReference>
<keyword evidence="5" id="KW-0547">Nucleotide-binding</keyword>
<dbReference type="InterPro" id="IPR055558">
    <property type="entry name" value="DUF7134"/>
</dbReference>
<evidence type="ECO:0000256" key="2">
    <source>
        <dbReference type="ARBA" id="ARBA00012438"/>
    </source>
</evidence>
<evidence type="ECO:0000256" key="10">
    <source>
        <dbReference type="SAM" id="MobiDB-lite"/>
    </source>
</evidence>
<gene>
    <name evidence="15" type="ORF">Sya03_38410</name>
</gene>
<dbReference type="PANTHER" id="PTHR24421:SF10">
    <property type="entry name" value="NITRATE_NITRITE SENSOR PROTEIN NARQ"/>
    <property type="match status" value="1"/>
</dbReference>
<evidence type="ECO:0000256" key="9">
    <source>
        <dbReference type="SAM" id="Coils"/>
    </source>
</evidence>
<feature type="transmembrane region" description="Helical" evidence="11">
    <location>
        <begin position="481"/>
        <end position="502"/>
    </location>
</feature>
<comment type="caution">
    <text evidence="15">The sequence shown here is derived from an EMBL/GenBank/DDBJ whole genome shotgun (WGS) entry which is preliminary data.</text>
</comment>
<evidence type="ECO:0000313" key="15">
    <source>
        <dbReference type="EMBL" id="GIJ04489.1"/>
    </source>
</evidence>
<organism evidence="15 16">
    <name type="scientific">Spirilliplanes yamanashiensis</name>
    <dbReference type="NCBI Taxonomy" id="42233"/>
    <lineage>
        <taxon>Bacteria</taxon>
        <taxon>Bacillati</taxon>
        <taxon>Actinomycetota</taxon>
        <taxon>Actinomycetes</taxon>
        <taxon>Micromonosporales</taxon>
        <taxon>Micromonosporaceae</taxon>
        <taxon>Spirilliplanes</taxon>
    </lineage>
</organism>
<keyword evidence="7" id="KW-0067">ATP-binding</keyword>
<name>A0A8J3YAF9_9ACTN</name>
<feature type="transmembrane region" description="Helical" evidence="11">
    <location>
        <begin position="57"/>
        <end position="73"/>
    </location>
</feature>
<evidence type="ECO:0000259" key="13">
    <source>
        <dbReference type="Pfam" id="PF07730"/>
    </source>
</evidence>
<dbReference type="Pfam" id="PF07730">
    <property type="entry name" value="HisKA_3"/>
    <property type="match status" value="1"/>
</dbReference>
<dbReference type="EC" id="2.7.13.3" evidence="2"/>
<dbReference type="RefSeq" id="WP_203939728.1">
    <property type="nucleotide sequence ID" value="NZ_BAAAGJ010000005.1"/>
</dbReference>
<dbReference type="EMBL" id="BOOY01000028">
    <property type="protein sequence ID" value="GIJ04489.1"/>
    <property type="molecule type" value="Genomic_DNA"/>
</dbReference>
<dbReference type="GO" id="GO:0046983">
    <property type="term" value="F:protein dimerization activity"/>
    <property type="evidence" value="ECO:0007669"/>
    <property type="project" value="InterPro"/>
</dbReference>
<comment type="catalytic activity">
    <reaction evidence="1">
        <text>ATP + protein L-histidine = ADP + protein N-phospho-L-histidine.</text>
        <dbReference type="EC" id="2.7.13.3"/>
    </reaction>
</comment>
<keyword evidence="11" id="KW-0812">Transmembrane</keyword>
<feature type="domain" description="Histidine kinase/HSP90-like ATPase" evidence="12">
    <location>
        <begin position="290"/>
        <end position="374"/>
    </location>
</feature>
<feature type="coiled-coil region" evidence="9">
    <location>
        <begin position="155"/>
        <end position="183"/>
    </location>
</feature>
<evidence type="ECO:0000256" key="7">
    <source>
        <dbReference type="ARBA" id="ARBA00022840"/>
    </source>
</evidence>
<feature type="domain" description="DUF7134" evidence="14">
    <location>
        <begin position="390"/>
        <end position="574"/>
    </location>
</feature>
<dbReference type="InterPro" id="IPR050482">
    <property type="entry name" value="Sensor_HK_TwoCompSys"/>
</dbReference>
<keyword evidence="9" id="KW-0175">Coiled coil</keyword>
<dbReference type="Proteomes" id="UP000652013">
    <property type="component" value="Unassembled WGS sequence"/>
</dbReference>
<keyword evidence="11" id="KW-0472">Membrane</keyword>
<evidence type="ECO:0000256" key="8">
    <source>
        <dbReference type="ARBA" id="ARBA00023012"/>
    </source>
</evidence>
<dbReference type="InterPro" id="IPR003594">
    <property type="entry name" value="HATPase_dom"/>
</dbReference>
<dbReference type="GO" id="GO:0016020">
    <property type="term" value="C:membrane"/>
    <property type="evidence" value="ECO:0007669"/>
    <property type="project" value="InterPro"/>
</dbReference>
<evidence type="ECO:0000256" key="1">
    <source>
        <dbReference type="ARBA" id="ARBA00000085"/>
    </source>
</evidence>
<keyword evidence="6" id="KW-0418">Kinase</keyword>
<keyword evidence="3" id="KW-0597">Phosphoprotein</keyword>
<reference evidence="15" key="1">
    <citation type="submission" date="2021-01" db="EMBL/GenBank/DDBJ databases">
        <title>Whole genome shotgun sequence of Spirilliplanes yamanashiensis NBRC 15828.</title>
        <authorList>
            <person name="Komaki H."/>
            <person name="Tamura T."/>
        </authorList>
    </citation>
    <scope>NUCLEOTIDE SEQUENCE</scope>
    <source>
        <strain evidence="15">NBRC 15828</strain>
    </source>
</reference>
<evidence type="ECO:0000259" key="12">
    <source>
        <dbReference type="Pfam" id="PF02518"/>
    </source>
</evidence>
<keyword evidence="4" id="KW-0808">Transferase</keyword>
<dbReference type="GO" id="GO:0000155">
    <property type="term" value="F:phosphorelay sensor kinase activity"/>
    <property type="evidence" value="ECO:0007669"/>
    <property type="project" value="InterPro"/>
</dbReference>
<evidence type="ECO:0000256" key="5">
    <source>
        <dbReference type="ARBA" id="ARBA00022741"/>
    </source>
</evidence>
<proteinExistence type="predicted"/>
<evidence type="ECO:0000256" key="4">
    <source>
        <dbReference type="ARBA" id="ARBA00022679"/>
    </source>
</evidence>
<feature type="transmembrane region" description="Helical" evidence="11">
    <location>
        <begin position="79"/>
        <end position="95"/>
    </location>
</feature>
<dbReference type="Gene3D" id="3.30.565.10">
    <property type="entry name" value="Histidine kinase-like ATPase, C-terminal domain"/>
    <property type="match status" value="1"/>
</dbReference>
<feature type="transmembrane region" description="Helical" evidence="11">
    <location>
        <begin position="102"/>
        <end position="122"/>
    </location>
</feature>
<dbReference type="PANTHER" id="PTHR24421">
    <property type="entry name" value="NITRATE/NITRITE SENSOR PROTEIN NARX-RELATED"/>
    <property type="match status" value="1"/>
</dbReference>
<feature type="transmembrane region" description="Helical" evidence="11">
    <location>
        <begin position="401"/>
        <end position="422"/>
    </location>
</feature>
<dbReference type="InterPro" id="IPR036890">
    <property type="entry name" value="HATPase_C_sf"/>
</dbReference>
<feature type="region of interest" description="Disordered" evidence="10">
    <location>
        <begin position="757"/>
        <end position="776"/>
    </location>
</feature>
<evidence type="ECO:0000259" key="14">
    <source>
        <dbReference type="Pfam" id="PF23539"/>
    </source>
</evidence>
<keyword evidence="11" id="KW-1133">Transmembrane helix</keyword>
<feature type="transmembrane region" description="Helical" evidence="11">
    <location>
        <begin position="455"/>
        <end position="475"/>
    </location>
</feature>
<feature type="transmembrane region" description="Helical" evidence="11">
    <location>
        <begin position="428"/>
        <end position="448"/>
    </location>
</feature>
<evidence type="ECO:0000256" key="3">
    <source>
        <dbReference type="ARBA" id="ARBA00022553"/>
    </source>
</evidence>
<evidence type="ECO:0000256" key="11">
    <source>
        <dbReference type="SAM" id="Phobius"/>
    </source>
</evidence>
<dbReference type="AlphaFoldDB" id="A0A8J3YAF9"/>
<dbReference type="SUPFAM" id="SSF55874">
    <property type="entry name" value="ATPase domain of HSP90 chaperone/DNA topoisomerase II/histidine kinase"/>
    <property type="match status" value="1"/>
</dbReference>
<sequence>MRTPWKLPAALGALLLLVWPGLPLTGAVDVDPVVTVAGTVVSVVAAAALLARHRAPVAVAAVTAVCGYLGVLLQPEGALAGVALTVLVAYFAVALHRTVPRAAVVGGALLTGDALLAVRDPYPFAEDAAGVALGASTYVTVLVLGRLRRGWLDERAAAAARVADAERRRERAADEERRRLARELHDVTAHHLTSIVVTVSAAQRLADRRPELAAQALEFAAGTGRETLAALRRLVTVMRSAAPDDESAPVRRLAELVDGVRRLGQPVELVTPADGAATLPPGVAAAVLGVAREALTNTLRHAAGSPVRVELAVTPAGVTLTVEDDGAVAPADAGGLGAGRGLGGMRDRAAAAGGTLAAGPRSPRGWRVHADFPAAGGPAAPARAPGGPAFLRGLRSGRDAAVDHLLVAACAVPPVAAGIAVVPRSTPAWESALLVALTVAHALPLYWRRVHPWPVLAYVLISAAALAALLSARVAPGEAGIVYLVAGQAEFFAVYAVAAYGLPRNVTWLAPFPAAGTMALTGAAGVYALEPTDFADTPADVVPILVITSILFAILLAPPLLLAWLVGHVPRRRRDRVQAGEAFAVAHALAGAEAHAHAERLRVSAGLGDTVLHRSTALVAAADAGRLDGVLDEARAALAAMRGLLDGLHAEDAGRRAPQPSAAGVPQLCADRGAPCAVTGEPRPLPADVDLSAYRLVELALGPGARVALGYEPGGLRVTVTGRPADPTTQAALRARATAVSGTLDVTADGFTATLPTSPAAVPAGPTEEVAPSPSA</sequence>
<protein>
    <recommendedName>
        <fullName evidence="2">histidine kinase</fullName>
        <ecNumber evidence="2">2.7.13.3</ecNumber>
    </recommendedName>
</protein>
<keyword evidence="8" id="KW-0902">Two-component regulatory system</keyword>
<feature type="transmembrane region" description="Helical" evidence="11">
    <location>
        <begin position="509"/>
        <end position="529"/>
    </location>
</feature>
<feature type="transmembrane region" description="Helical" evidence="11">
    <location>
        <begin position="33"/>
        <end position="50"/>
    </location>
</feature>
<feature type="transmembrane region" description="Helical" evidence="11">
    <location>
        <begin position="541"/>
        <end position="566"/>
    </location>
</feature>
<dbReference type="Pfam" id="PF23539">
    <property type="entry name" value="DUF7134"/>
    <property type="match status" value="1"/>
</dbReference>
<evidence type="ECO:0000256" key="6">
    <source>
        <dbReference type="ARBA" id="ARBA00022777"/>
    </source>
</evidence>
<dbReference type="Pfam" id="PF02518">
    <property type="entry name" value="HATPase_c"/>
    <property type="match status" value="1"/>
</dbReference>
<accession>A0A8J3YAF9</accession>
<keyword evidence="16" id="KW-1185">Reference proteome</keyword>
<feature type="domain" description="Signal transduction histidine kinase subgroup 3 dimerisation and phosphoacceptor" evidence="13">
    <location>
        <begin position="176"/>
        <end position="241"/>
    </location>
</feature>
<evidence type="ECO:0000313" key="16">
    <source>
        <dbReference type="Proteomes" id="UP000652013"/>
    </source>
</evidence>
<dbReference type="InterPro" id="IPR011712">
    <property type="entry name" value="Sig_transdc_His_kin_sub3_dim/P"/>
</dbReference>